<dbReference type="EMBL" id="QOVK01000039">
    <property type="protein sequence ID" value="RXG11267.1"/>
    <property type="molecule type" value="Genomic_DNA"/>
</dbReference>
<keyword evidence="2" id="KW-1185">Reference proteome</keyword>
<comment type="caution">
    <text evidence="1">The sequence shown here is derived from an EMBL/GenBank/DDBJ whole genome shotgun (WGS) entry which is preliminary data.</text>
</comment>
<accession>A0A4Q0NQE0</accession>
<reference evidence="1 2" key="1">
    <citation type="submission" date="2018-07" db="EMBL/GenBank/DDBJ databases">
        <title>Leeuwenhoekiella genomics.</title>
        <authorList>
            <person name="Tahon G."/>
            <person name="Willems A."/>
        </authorList>
    </citation>
    <scope>NUCLEOTIDE SEQUENCE [LARGE SCALE GENOMIC DNA]</scope>
    <source>
        <strain evidence="1 2">LMG 29608</strain>
    </source>
</reference>
<dbReference type="Proteomes" id="UP000289859">
    <property type="component" value="Unassembled WGS sequence"/>
</dbReference>
<evidence type="ECO:0000313" key="1">
    <source>
        <dbReference type="EMBL" id="RXG11267.1"/>
    </source>
</evidence>
<evidence type="ECO:0000313" key="2">
    <source>
        <dbReference type="Proteomes" id="UP000289859"/>
    </source>
</evidence>
<name>A0A4Q0NQE0_9FLAO</name>
<gene>
    <name evidence="1" type="ORF">DSM02_4129</name>
</gene>
<proteinExistence type="predicted"/>
<dbReference type="AlphaFoldDB" id="A0A4Q0NQE0"/>
<organism evidence="1 2">
    <name type="scientific">Leeuwenhoekiella polynyae</name>
    <dbReference type="NCBI Taxonomy" id="1550906"/>
    <lineage>
        <taxon>Bacteria</taxon>
        <taxon>Pseudomonadati</taxon>
        <taxon>Bacteroidota</taxon>
        <taxon>Flavobacteriia</taxon>
        <taxon>Flavobacteriales</taxon>
        <taxon>Flavobacteriaceae</taxon>
        <taxon>Leeuwenhoekiella</taxon>
    </lineage>
</organism>
<sequence length="55" mass="5797">MSIRQTVSIVIGMIKAASLFNKIFVSGSYSALSFINPANVAPQIVPSPSLVNCIT</sequence>
<protein>
    <submittedName>
        <fullName evidence="1">Uncharacterized protein</fullName>
    </submittedName>
</protein>